<dbReference type="Proteomes" id="UP001215712">
    <property type="component" value="Unassembled WGS sequence"/>
</dbReference>
<dbReference type="EMBL" id="JAQJAN010000001">
    <property type="protein sequence ID" value="KAJ5740355.1"/>
    <property type="molecule type" value="Genomic_DNA"/>
</dbReference>
<comment type="caution">
    <text evidence="4">The sequence shown here is derived from an EMBL/GenBank/DDBJ whole genome shotgun (WGS) entry which is preliminary data.</text>
</comment>
<name>A0AAD6HVX7_9EURO</name>
<keyword evidence="3" id="KW-0560">Oxidoreductase</keyword>
<evidence type="ECO:0000256" key="3">
    <source>
        <dbReference type="ARBA" id="ARBA00023002"/>
    </source>
</evidence>
<dbReference type="GO" id="GO:0016491">
    <property type="term" value="F:oxidoreductase activity"/>
    <property type="evidence" value="ECO:0007669"/>
    <property type="project" value="UniProtKB-KW"/>
</dbReference>
<dbReference type="Pfam" id="PF00106">
    <property type="entry name" value="adh_short"/>
    <property type="match status" value="1"/>
</dbReference>
<organism evidence="4 5">
    <name type="scientific">Penicillium malachiteum</name>
    <dbReference type="NCBI Taxonomy" id="1324776"/>
    <lineage>
        <taxon>Eukaryota</taxon>
        <taxon>Fungi</taxon>
        <taxon>Dikarya</taxon>
        <taxon>Ascomycota</taxon>
        <taxon>Pezizomycotina</taxon>
        <taxon>Eurotiomycetes</taxon>
        <taxon>Eurotiomycetidae</taxon>
        <taxon>Eurotiales</taxon>
        <taxon>Aspergillaceae</taxon>
        <taxon>Penicillium</taxon>
    </lineage>
</organism>
<dbReference type="InterPro" id="IPR036291">
    <property type="entry name" value="NAD(P)-bd_dom_sf"/>
</dbReference>
<evidence type="ECO:0000256" key="1">
    <source>
        <dbReference type="ARBA" id="ARBA00006484"/>
    </source>
</evidence>
<dbReference type="PANTHER" id="PTHR24320:SF152">
    <property type="entry name" value="SHORT-CHAIN DEHYDROGENASE_REDUCTASE FAMILY PROTEIN"/>
    <property type="match status" value="1"/>
</dbReference>
<dbReference type="PANTHER" id="PTHR24320">
    <property type="entry name" value="RETINOL DEHYDROGENASE"/>
    <property type="match status" value="1"/>
</dbReference>
<evidence type="ECO:0008006" key="6">
    <source>
        <dbReference type="Google" id="ProtNLM"/>
    </source>
</evidence>
<dbReference type="PRINTS" id="PR00081">
    <property type="entry name" value="GDHRDH"/>
</dbReference>
<accession>A0AAD6HVX7</accession>
<gene>
    <name evidence="4" type="ORF">N7493_000227</name>
</gene>
<reference evidence="4" key="1">
    <citation type="journal article" date="2023" name="IMA Fungus">
        <title>Comparative genomic study of the Penicillium genus elucidates a diverse pangenome and 15 lateral gene transfer events.</title>
        <authorList>
            <person name="Petersen C."/>
            <person name="Sorensen T."/>
            <person name="Nielsen M.R."/>
            <person name="Sondergaard T.E."/>
            <person name="Sorensen J.L."/>
            <person name="Fitzpatrick D.A."/>
            <person name="Frisvad J.C."/>
            <person name="Nielsen K.L."/>
        </authorList>
    </citation>
    <scope>NUCLEOTIDE SEQUENCE</scope>
    <source>
        <strain evidence="4">IBT 17514</strain>
    </source>
</reference>
<keyword evidence="5" id="KW-1185">Reference proteome</keyword>
<comment type="similarity">
    <text evidence="1">Belongs to the short-chain dehydrogenases/reductases (SDR) family.</text>
</comment>
<dbReference type="AlphaFoldDB" id="A0AAD6HVX7"/>
<protein>
    <recommendedName>
        <fullName evidence="6">NAD(P)-binding protein</fullName>
    </recommendedName>
</protein>
<dbReference type="InterPro" id="IPR002347">
    <property type="entry name" value="SDR_fam"/>
</dbReference>
<sequence>MSTAASVQSPSKLFCFINDIKGLNWTTLTEEDVPQQDMRGKWVIITGANNGIGLETAKTLAKWGANLIFGCREPPKWETSPDVAVEQCLDLAKSAGHSSIVEWWPINMTDMDSIDAFAQKWLDTGRALDILFNNAGMAPHSADEQLATKDGFQIVHQVNLLSHVLLTYRLLDSLAQSAAPRIVCSVSSKLFEGHFDPENMNRCEELPVHARGHLYANNKLYLQTWIGEIQRRFLLHEKYRHITINGTHPGFANSGIWNFSEKNNVTTYAGALKKSINQFLVRNIGISIEQASFSLINLGTNPKFGPNPDLQGVGEQGASGGGNYFNRIWKEVQSPYCEDPASRLQVWNKVNEELLSVRENLHTLDELNSRARNTKAQFPTR</sequence>
<dbReference type="SUPFAM" id="SSF51735">
    <property type="entry name" value="NAD(P)-binding Rossmann-fold domains"/>
    <property type="match status" value="1"/>
</dbReference>
<evidence type="ECO:0000256" key="2">
    <source>
        <dbReference type="ARBA" id="ARBA00022857"/>
    </source>
</evidence>
<evidence type="ECO:0000313" key="4">
    <source>
        <dbReference type="EMBL" id="KAJ5740355.1"/>
    </source>
</evidence>
<evidence type="ECO:0000313" key="5">
    <source>
        <dbReference type="Proteomes" id="UP001215712"/>
    </source>
</evidence>
<reference evidence="4" key="2">
    <citation type="submission" date="2023-01" db="EMBL/GenBank/DDBJ databases">
        <authorList>
            <person name="Petersen C."/>
        </authorList>
    </citation>
    <scope>NUCLEOTIDE SEQUENCE</scope>
    <source>
        <strain evidence="4">IBT 17514</strain>
    </source>
</reference>
<keyword evidence="2" id="KW-0521">NADP</keyword>
<dbReference type="Gene3D" id="3.40.50.720">
    <property type="entry name" value="NAD(P)-binding Rossmann-like Domain"/>
    <property type="match status" value="1"/>
</dbReference>
<proteinExistence type="inferred from homology"/>